<feature type="transmembrane region" description="Helical" evidence="6">
    <location>
        <begin position="262"/>
        <end position="285"/>
    </location>
</feature>
<evidence type="ECO:0000256" key="5">
    <source>
        <dbReference type="SAM" id="MobiDB-lite"/>
    </source>
</evidence>
<keyword evidence="4 6" id="KW-0472">Membrane</keyword>
<evidence type="ECO:0000313" key="8">
    <source>
        <dbReference type="EMBL" id="GLW62862.1"/>
    </source>
</evidence>
<dbReference type="GO" id="GO:0022857">
    <property type="term" value="F:transmembrane transporter activity"/>
    <property type="evidence" value="ECO:0007669"/>
    <property type="project" value="InterPro"/>
</dbReference>
<protein>
    <recommendedName>
        <fullName evidence="7">Major facilitator superfamily (MFS) profile domain-containing protein</fullName>
    </recommendedName>
</protein>
<feature type="transmembrane region" description="Helical" evidence="6">
    <location>
        <begin position="352"/>
        <end position="374"/>
    </location>
</feature>
<feature type="compositionally biased region" description="Low complexity" evidence="5">
    <location>
        <begin position="199"/>
        <end position="233"/>
    </location>
</feature>
<comment type="subcellular location">
    <subcellularLocation>
        <location evidence="1">Cell membrane</location>
        <topology evidence="1">Multi-pass membrane protein</topology>
    </subcellularLocation>
</comment>
<feature type="transmembrane region" description="Helical" evidence="6">
    <location>
        <begin position="386"/>
        <end position="404"/>
    </location>
</feature>
<dbReference type="GO" id="GO:0005886">
    <property type="term" value="C:plasma membrane"/>
    <property type="evidence" value="ECO:0007669"/>
    <property type="project" value="UniProtKB-SubCell"/>
</dbReference>
<organism evidence="8 9">
    <name type="scientific">Actinomadura rubrobrunea</name>
    <dbReference type="NCBI Taxonomy" id="115335"/>
    <lineage>
        <taxon>Bacteria</taxon>
        <taxon>Bacillati</taxon>
        <taxon>Actinomycetota</taxon>
        <taxon>Actinomycetes</taxon>
        <taxon>Streptosporangiales</taxon>
        <taxon>Thermomonosporaceae</taxon>
        <taxon>Actinomadura</taxon>
    </lineage>
</organism>
<dbReference type="Gene3D" id="1.20.1250.20">
    <property type="entry name" value="MFS general substrate transporter like domains"/>
    <property type="match status" value="1"/>
</dbReference>
<dbReference type="InterPro" id="IPR020846">
    <property type="entry name" value="MFS_dom"/>
</dbReference>
<feature type="transmembrane region" description="Helical" evidence="6">
    <location>
        <begin position="16"/>
        <end position="36"/>
    </location>
</feature>
<accession>A0A9W6PU37</accession>
<dbReference type="InterPro" id="IPR051788">
    <property type="entry name" value="MFS_Transporter"/>
</dbReference>
<feature type="transmembrane region" description="Helical" evidence="6">
    <location>
        <begin position="410"/>
        <end position="431"/>
    </location>
</feature>
<evidence type="ECO:0000256" key="6">
    <source>
        <dbReference type="SAM" id="Phobius"/>
    </source>
</evidence>
<feature type="transmembrane region" description="Helical" evidence="6">
    <location>
        <begin position="170"/>
        <end position="189"/>
    </location>
</feature>
<keyword evidence="3 6" id="KW-1133">Transmembrane helix</keyword>
<keyword evidence="9" id="KW-1185">Reference proteome</keyword>
<evidence type="ECO:0000256" key="1">
    <source>
        <dbReference type="ARBA" id="ARBA00004651"/>
    </source>
</evidence>
<feature type="region of interest" description="Disordered" evidence="5">
    <location>
        <begin position="192"/>
        <end position="246"/>
    </location>
</feature>
<comment type="caution">
    <text evidence="8">The sequence shown here is derived from an EMBL/GenBank/DDBJ whole genome shotgun (WGS) entry which is preliminary data.</text>
</comment>
<dbReference type="AlphaFoldDB" id="A0A9W6PU37"/>
<evidence type="ECO:0000259" key="7">
    <source>
        <dbReference type="PROSITE" id="PS50850"/>
    </source>
</evidence>
<dbReference type="EMBL" id="BSRZ01000001">
    <property type="protein sequence ID" value="GLW62862.1"/>
    <property type="molecule type" value="Genomic_DNA"/>
</dbReference>
<dbReference type="PANTHER" id="PTHR23514">
    <property type="entry name" value="BYPASS OF STOP CODON PROTEIN 6"/>
    <property type="match status" value="1"/>
</dbReference>
<dbReference type="PROSITE" id="PS50850">
    <property type="entry name" value="MFS"/>
    <property type="match status" value="1"/>
</dbReference>
<evidence type="ECO:0000256" key="4">
    <source>
        <dbReference type="ARBA" id="ARBA00023136"/>
    </source>
</evidence>
<feature type="domain" description="Major facilitator superfamily (MFS) profile" evidence="7">
    <location>
        <begin position="14"/>
        <end position="439"/>
    </location>
</feature>
<dbReference type="SUPFAM" id="SSF103473">
    <property type="entry name" value="MFS general substrate transporter"/>
    <property type="match status" value="1"/>
</dbReference>
<keyword evidence="2 6" id="KW-0812">Transmembrane</keyword>
<dbReference type="CDD" id="cd17393">
    <property type="entry name" value="MFS_MosC_like"/>
    <property type="match status" value="1"/>
</dbReference>
<evidence type="ECO:0000313" key="9">
    <source>
        <dbReference type="Proteomes" id="UP001165124"/>
    </source>
</evidence>
<evidence type="ECO:0000256" key="2">
    <source>
        <dbReference type="ARBA" id="ARBA00022692"/>
    </source>
</evidence>
<feature type="transmembrane region" description="Helical" evidence="6">
    <location>
        <begin position="297"/>
        <end position="316"/>
    </location>
</feature>
<feature type="transmembrane region" description="Helical" evidence="6">
    <location>
        <begin position="48"/>
        <end position="67"/>
    </location>
</feature>
<name>A0A9W6PU37_9ACTN</name>
<dbReference type="Proteomes" id="UP001165124">
    <property type="component" value="Unassembled WGS sequence"/>
</dbReference>
<feature type="transmembrane region" description="Helical" evidence="6">
    <location>
        <begin position="328"/>
        <end position="346"/>
    </location>
</feature>
<proteinExistence type="predicted"/>
<evidence type="ECO:0000256" key="3">
    <source>
        <dbReference type="ARBA" id="ARBA00022989"/>
    </source>
</evidence>
<gene>
    <name evidence="8" type="ORF">Arub01_11060</name>
</gene>
<reference evidence="8" key="1">
    <citation type="submission" date="2023-02" db="EMBL/GenBank/DDBJ databases">
        <title>Actinomadura rubrobrunea NBRC 14622.</title>
        <authorList>
            <person name="Ichikawa N."/>
            <person name="Sato H."/>
            <person name="Tonouchi N."/>
        </authorList>
    </citation>
    <scope>NUCLEOTIDE SEQUENCE</scope>
    <source>
        <strain evidence="8">NBRC 14622</strain>
    </source>
</reference>
<dbReference type="PANTHER" id="PTHR23514:SF13">
    <property type="entry name" value="INNER MEMBRANE PROTEIN YBJJ"/>
    <property type="match status" value="1"/>
</dbReference>
<sequence>MVVTVTAAGTLRRARLAVTVAFVAHGLVGSAWVARIPQVKEHLGLSEGALGVALLGAPAGVVVAVRFAGSVVARWGSRATTMAAGAAGALALVPMGLAGNLAALVAALVLFGASLGLMDVAMNVQGVAVERGLGRPIMSGLHGAYSIGTLLAALVGSGLAHLGVPVPVHLSAAALLLAALVLAGCRGLLDRSADDPSDPDAGPSGPADPAEPAAEASKSAGASEAGCASGARGAARETAREPARKAARRAQAEAVRGGRRMLALLGLIGLCSFVGEGAMADWSAVYLRETLHSGPGVAGLGYAGFAVAMTVGRLAGDRVVARFGPVRVLRAGALLSAFGLGLGLAAGHPVAAIIGFTLFGVGIAPVAPVTFSAAGNLPGVPAADGISRVTGVGYLGLLGGPPVIGFVAQAVGLTGALCVPVALVAAIAVSARATATAAR</sequence>
<feature type="compositionally biased region" description="Basic and acidic residues" evidence="5">
    <location>
        <begin position="234"/>
        <end position="244"/>
    </location>
</feature>
<dbReference type="InterPro" id="IPR036259">
    <property type="entry name" value="MFS_trans_sf"/>
</dbReference>